<dbReference type="EMBL" id="POAF01000006">
    <property type="protein sequence ID" value="RBM00173.1"/>
    <property type="molecule type" value="Genomic_DNA"/>
</dbReference>
<accession>A0A365YDS9</accession>
<dbReference type="RefSeq" id="WP_113607681.1">
    <property type="nucleotide sequence ID" value="NZ_JBNBOD010000002.1"/>
</dbReference>
<protein>
    <submittedName>
        <fullName evidence="4">Molybdenum cofactor guanylyltransferase</fullName>
    </submittedName>
</protein>
<dbReference type="InterPro" id="IPR029044">
    <property type="entry name" value="Nucleotide-diphossugar_trans"/>
</dbReference>
<keyword evidence="1 4" id="KW-0808">Transferase</keyword>
<evidence type="ECO:0000313" key="5">
    <source>
        <dbReference type="Proteomes" id="UP000252167"/>
    </source>
</evidence>
<dbReference type="InterPro" id="IPR045598">
    <property type="entry name" value="DUF6457"/>
</dbReference>
<name>A0A365YDS9_9MICC</name>
<keyword evidence="5" id="KW-1185">Reference proteome</keyword>
<feature type="domain" description="DUF6457" evidence="3">
    <location>
        <begin position="206"/>
        <end position="284"/>
    </location>
</feature>
<dbReference type="GO" id="GO:0016779">
    <property type="term" value="F:nucleotidyltransferase activity"/>
    <property type="evidence" value="ECO:0007669"/>
    <property type="project" value="UniProtKB-KW"/>
</dbReference>
<dbReference type="Pfam" id="PF12804">
    <property type="entry name" value="NTP_transf_3"/>
    <property type="match status" value="1"/>
</dbReference>
<organism evidence="4 5">
    <name type="scientific">Glutamicibacter soli</name>
    <dbReference type="NCBI Taxonomy" id="453836"/>
    <lineage>
        <taxon>Bacteria</taxon>
        <taxon>Bacillati</taxon>
        <taxon>Actinomycetota</taxon>
        <taxon>Actinomycetes</taxon>
        <taxon>Micrococcales</taxon>
        <taxon>Micrococcaceae</taxon>
        <taxon>Glutamicibacter</taxon>
    </lineage>
</organism>
<evidence type="ECO:0000259" key="2">
    <source>
        <dbReference type="Pfam" id="PF12804"/>
    </source>
</evidence>
<dbReference type="SUPFAM" id="SSF53448">
    <property type="entry name" value="Nucleotide-diphospho-sugar transferases"/>
    <property type="match status" value="1"/>
</dbReference>
<gene>
    <name evidence="4" type="ORF">C1H84_13715</name>
</gene>
<keyword evidence="4" id="KW-0548">Nucleotidyltransferase</keyword>
<evidence type="ECO:0000313" key="4">
    <source>
        <dbReference type="EMBL" id="RBM00173.1"/>
    </source>
</evidence>
<dbReference type="Proteomes" id="UP000252167">
    <property type="component" value="Unassembled WGS sequence"/>
</dbReference>
<evidence type="ECO:0000259" key="3">
    <source>
        <dbReference type="Pfam" id="PF20058"/>
    </source>
</evidence>
<comment type="caution">
    <text evidence="4">The sequence shown here is derived from an EMBL/GenBank/DDBJ whole genome shotgun (WGS) entry which is preliminary data.</text>
</comment>
<dbReference type="InterPro" id="IPR025877">
    <property type="entry name" value="MobA-like_NTP_Trfase"/>
</dbReference>
<dbReference type="Gene3D" id="3.90.550.10">
    <property type="entry name" value="Spore Coat Polysaccharide Biosynthesis Protein SpsA, Chain A"/>
    <property type="match status" value="1"/>
</dbReference>
<dbReference type="PANTHER" id="PTHR19136:SF81">
    <property type="entry name" value="MOLYBDENUM COFACTOR GUANYLYLTRANSFERASE"/>
    <property type="match status" value="1"/>
</dbReference>
<dbReference type="PANTHER" id="PTHR19136">
    <property type="entry name" value="MOLYBDENUM COFACTOR GUANYLYLTRANSFERASE"/>
    <property type="match status" value="1"/>
</dbReference>
<dbReference type="Pfam" id="PF20058">
    <property type="entry name" value="DUF6457"/>
    <property type="match status" value="1"/>
</dbReference>
<proteinExistence type="predicted"/>
<reference evidence="4 5" key="1">
    <citation type="submission" date="2018-01" db="EMBL/GenBank/DDBJ databases">
        <title>Glutamicibacter soli strain NHPC-3 Whole genome sequence and assembly.</title>
        <authorList>
            <person name="Choudhury P."/>
            <person name="Gupta D."/>
            <person name="Sengupta K."/>
            <person name="Jawed A."/>
            <person name="Sultana N."/>
            <person name="Saha P."/>
        </authorList>
    </citation>
    <scope>NUCLEOTIDE SEQUENCE [LARGE SCALE GENOMIC DNA]</scope>
    <source>
        <strain evidence="4 5">NHPC-3</strain>
    </source>
</reference>
<evidence type="ECO:0000256" key="1">
    <source>
        <dbReference type="ARBA" id="ARBA00022679"/>
    </source>
</evidence>
<dbReference type="AlphaFoldDB" id="A0A365YDS9"/>
<sequence length="288" mass="29632">MSAGQFQALVLAGGRGSRLGGADKAGLLLHGRRLVDRAVDAARRAGASRVVVIGPATAGTLADAVLREDPPFSGPLAAIAAGLPELTAPWTMVLACDLQRPAAVASALAAAHAAALAEGSAGDGALLRDADGRIQWLAGIYRTQALRTACTALGDGVANAPVRRVLGELDLQQLPVDNDTSSDIDTPQALERARQKERNTMGQYLPPEALEAWLTAAAAELELDASAVDIATVLDAAKHVAHEVARPAAPLSTFLLGLAVGSGKGDLAGLSAQLIERAHRWADEHPDE</sequence>
<feature type="domain" description="MobA-like NTP transferase" evidence="2">
    <location>
        <begin position="8"/>
        <end position="166"/>
    </location>
</feature>